<dbReference type="InterPro" id="IPR029787">
    <property type="entry name" value="Nucleotide_cyclase"/>
</dbReference>
<dbReference type="FunFam" id="3.30.70.1230:FF:000019">
    <property type="entry name" value="Guanylate cyclase"/>
    <property type="match status" value="1"/>
</dbReference>
<feature type="domain" description="Protein kinase" evidence="17">
    <location>
        <begin position="650"/>
        <end position="950"/>
    </location>
</feature>
<dbReference type="CDD" id="cd06370">
    <property type="entry name" value="PBP1_SAP_GC-like"/>
    <property type="match status" value="1"/>
</dbReference>
<dbReference type="GO" id="GO:0004016">
    <property type="term" value="F:adenylate cyclase activity"/>
    <property type="evidence" value="ECO:0007669"/>
    <property type="project" value="TreeGrafter"/>
</dbReference>
<keyword evidence="6" id="KW-0547">Nucleotide-binding</keyword>
<dbReference type="InterPro" id="IPR001828">
    <property type="entry name" value="ANF_lig-bd_rcpt"/>
</dbReference>
<evidence type="ECO:0000256" key="11">
    <source>
        <dbReference type="ARBA" id="ARBA00023180"/>
    </source>
</evidence>
<dbReference type="PANTHER" id="PTHR11920">
    <property type="entry name" value="GUANYLYL CYCLASE"/>
    <property type="match status" value="1"/>
</dbReference>
<dbReference type="SUPFAM" id="SSF55073">
    <property type="entry name" value="Nucleotide cyclase"/>
    <property type="match status" value="1"/>
</dbReference>
<dbReference type="GO" id="GO:0005524">
    <property type="term" value="F:ATP binding"/>
    <property type="evidence" value="ECO:0007669"/>
    <property type="project" value="InterPro"/>
</dbReference>
<evidence type="ECO:0000256" key="9">
    <source>
        <dbReference type="ARBA" id="ARBA00023136"/>
    </source>
</evidence>
<dbReference type="CDD" id="cd07302">
    <property type="entry name" value="CHD"/>
    <property type="match status" value="1"/>
</dbReference>
<evidence type="ECO:0000256" key="15">
    <source>
        <dbReference type="RuleBase" id="RU003431"/>
    </source>
</evidence>
<comment type="similarity">
    <text evidence="14">Belongs to the adenylyl cyclase class-4/guanylyl cyclase family.</text>
</comment>
<evidence type="ECO:0000256" key="12">
    <source>
        <dbReference type="ARBA" id="ARBA00023239"/>
    </source>
</evidence>
<dbReference type="GO" id="GO:0005525">
    <property type="term" value="F:GTP binding"/>
    <property type="evidence" value="ECO:0007669"/>
    <property type="project" value="UniProtKB-KW"/>
</dbReference>
<dbReference type="GO" id="GO:0004672">
    <property type="term" value="F:protein kinase activity"/>
    <property type="evidence" value="ECO:0007669"/>
    <property type="project" value="InterPro"/>
</dbReference>
<keyword evidence="4" id="KW-0812">Transmembrane</keyword>
<dbReference type="EMBL" id="VTPC01090973">
    <property type="protein sequence ID" value="KAF2880401.1"/>
    <property type="molecule type" value="Genomic_DNA"/>
</dbReference>
<dbReference type="FunFam" id="3.40.50.2300:FF:000403">
    <property type="entry name" value="Guanylate cyclase"/>
    <property type="match status" value="1"/>
</dbReference>
<dbReference type="Gene3D" id="1.10.510.10">
    <property type="entry name" value="Transferase(Phosphotransferase) domain 1"/>
    <property type="match status" value="1"/>
</dbReference>
<keyword evidence="20" id="KW-1185">Reference proteome</keyword>
<sequence>MRLGLVLLVALLLPFIAKADFSRTSAQDEPSEYGYNTAAVSNSVDYIHSKPTSSTSKTRNSANSIFYNKNGKHTLDVDRNFTNNISDNFYEKNSTYHDEMEYLTTESVYNNKKALISDNLKKESGKNGEMDPLQKKKELTVGYLTAAKGELKGRQGLAISGALTLALEEVNNDTNILPDVTLVLRWNDTRGETVVATRAMTEMICDGVAVFFGPEASCYVEAIVAQSRNIPMISYKCSDYKASTIPTFARTEPPDTQVTKSVISLLSYYGWKKFSIIYEEAWHTVAHSLMDQAKQRNMTVNDKKSAKDKHTCCEGQLPCCSSSYWYQFIQDTKNRTRIYVFLGTTMSLVELMNTMQTARLFDKGEYMVIYVHMNTYSLKEAREYLWKPDVFDKYPDCFTHQKDFLNRGRSLFVVVSTEPAANYENFTKSVREYNSIEPFNFTIPKFLDDHNYQKFISIYAAYLYDSVKLYANALDKLLKNYTVLTDQIVEEIASNGTKIIETIIGLETYESITGAKMRLDKNGDSEGNFSVLALKKVSPNEVKVTKDFMCDYQMVPVGQFLQEDYPRYTITKQVEWPGAEKPDDEPSCGFKNELCLKNDTHLNSIIAAGILAILLFCAGVITMSIYRKWKIEQEIEGLLWKIDPSEIHNYYEHDVVASPSRLSLCSASATSFESHGGAQVFAITAQYRGVIVRIQELTFSRKKDISREVMKEMRLLRELRHDNINSFIGACVEPMALLLVTDYCAKGSLYDIIENEDIKLDKMFIASLVHDLIKGMLYIHNSMLICHGNLKSSNCVVTSRWVLQVTDFGLAEMRHCAENESIGEHQYYRSLFWKAPEILRNPLPYLRGTQKGDIYAFAIILYEIIGRKGPFGTTGFEPKEIVELVKRYPMEGEEPFRPDLKLLYDSEMPIEEYILQCIKDCWAENPESRPDFTTIRGRLKKMKEGKNKNIMDQMMDMMVKYADNLEDLVSERTRLLYEEKKKTEDLLHRMLPEPVAERLTMGYGVEPESFDLVTIYFSDIVGFTAMSAESTPLQVVNFLNDLYTVFDGIIKGYDVYKVETIGDAYMVVSGLPLRNGDNHAGEIASMALDLLAAVKNYSIVHRPKDTLQLRIGIHTGPVVAGVVGLTMPRYCLFGDAVNTASRMESNGEPLKIHISLQCKEALDKLGGYVIEERGIVHMKGKGNVRTYWLISATEKAIQRREVDLGELPPLFCRPRRSPKLNNDSRQASVCGNMAAFGGINSRRHSSVPRGTSMEVESSSTVHNSSPLPSRHIFNKLNKHNILQVPDGSSCMTVNAAFGSNIIDPKEQNNKRVVRPRRVLSSIASSSDDHKSQTMLNKIRESKSLDSLPLIKCREKGLSNPFLQTLKRSTCSLENCDKCGNIKIIAIPDNKFVNNNFPNGNVVNVEREDSTCLKEDVEEPLLRQNVNPTIVHRRKIGNGTDDDIEEQISKKWKSLETVPGCEDHLSSVINKKNLTPRPSIRSWIVGLFNGNRIRASDSSLRKGVLPEYNNLQTEKESIV</sequence>
<evidence type="ECO:0000259" key="18">
    <source>
        <dbReference type="PROSITE" id="PS50125"/>
    </source>
</evidence>
<keyword evidence="12 14" id="KW-0456">Lyase</keyword>
<evidence type="ECO:0000256" key="13">
    <source>
        <dbReference type="ARBA" id="ARBA00023293"/>
    </source>
</evidence>
<evidence type="ECO:0000256" key="8">
    <source>
        <dbReference type="ARBA" id="ARBA00023134"/>
    </source>
</evidence>
<dbReference type="GO" id="GO:0005886">
    <property type="term" value="C:plasma membrane"/>
    <property type="evidence" value="ECO:0007669"/>
    <property type="project" value="TreeGrafter"/>
</dbReference>
<dbReference type="OrthoDB" id="5984008at2759"/>
<keyword evidence="5 16" id="KW-0732">Signal</keyword>
<dbReference type="Gene3D" id="3.30.70.1230">
    <property type="entry name" value="Nucleotide cyclase"/>
    <property type="match status" value="1"/>
</dbReference>
<evidence type="ECO:0000256" key="1">
    <source>
        <dbReference type="ARBA" id="ARBA00001436"/>
    </source>
</evidence>
<dbReference type="Pfam" id="PF01094">
    <property type="entry name" value="ANF_receptor"/>
    <property type="match status" value="1"/>
</dbReference>
<evidence type="ECO:0000256" key="7">
    <source>
        <dbReference type="ARBA" id="ARBA00022989"/>
    </source>
</evidence>
<evidence type="ECO:0000256" key="2">
    <source>
        <dbReference type="ARBA" id="ARBA00004479"/>
    </source>
</evidence>
<reference evidence="19" key="1">
    <citation type="submission" date="2019-08" db="EMBL/GenBank/DDBJ databases">
        <title>The genome of the North American firefly Photinus pyralis.</title>
        <authorList>
            <consortium name="Photinus pyralis genome working group"/>
            <person name="Fallon T.R."/>
            <person name="Sander Lower S.E."/>
            <person name="Weng J.-K."/>
        </authorList>
    </citation>
    <scope>NUCLEOTIDE SEQUENCE</scope>
    <source>
        <strain evidence="19">TRF0915ILg1</strain>
        <tissue evidence="19">Whole body</tissue>
    </source>
</reference>
<dbReference type="Pfam" id="PF07714">
    <property type="entry name" value="PK_Tyr_Ser-Thr"/>
    <property type="match status" value="1"/>
</dbReference>
<keyword evidence="13 15" id="KW-0141">cGMP biosynthesis</keyword>
<evidence type="ECO:0000256" key="14">
    <source>
        <dbReference type="RuleBase" id="RU000405"/>
    </source>
</evidence>
<dbReference type="EC" id="4.6.1.2" evidence="3 15"/>
<comment type="caution">
    <text evidence="19">The sequence shown here is derived from an EMBL/GenBank/DDBJ whole genome shotgun (WGS) entry which is preliminary data.</text>
</comment>
<keyword evidence="11" id="KW-0325">Glycoprotein</keyword>
<accession>A0A8K0C7T4</accession>
<evidence type="ECO:0000313" key="19">
    <source>
        <dbReference type="EMBL" id="KAF2880401.1"/>
    </source>
</evidence>
<dbReference type="Gene3D" id="6.10.250.780">
    <property type="match status" value="1"/>
</dbReference>
<keyword evidence="8" id="KW-0342">GTP-binding</keyword>
<dbReference type="GO" id="GO:0035556">
    <property type="term" value="P:intracellular signal transduction"/>
    <property type="evidence" value="ECO:0007669"/>
    <property type="project" value="InterPro"/>
</dbReference>
<keyword evidence="9" id="KW-0472">Membrane</keyword>
<name>A0A8K0C7T4_IGNLU</name>
<evidence type="ECO:0000256" key="6">
    <source>
        <dbReference type="ARBA" id="ARBA00022741"/>
    </source>
</evidence>
<feature type="domain" description="Guanylate cyclase" evidence="18">
    <location>
        <begin position="1014"/>
        <end position="1144"/>
    </location>
</feature>
<dbReference type="CDD" id="cd14042">
    <property type="entry name" value="PK_GC-A_B"/>
    <property type="match status" value="1"/>
</dbReference>
<dbReference type="SMART" id="SM00044">
    <property type="entry name" value="CYCc"/>
    <property type="match status" value="1"/>
</dbReference>
<keyword evidence="10" id="KW-0675">Receptor</keyword>
<dbReference type="SUPFAM" id="SSF53822">
    <property type="entry name" value="Periplasmic binding protein-like I"/>
    <property type="match status" value="1"/>
</dbReference>
<dbReference type="GO" id="GO:0001653">
    <property type="term" value="F:peptide receptor activity"/>
    <property type="evidence" value="ECO:0007669"/>
    <property type="project" value="TreeGrafter"/>
</dbReference>
<dbReference type="InterPro" id="IPR050401">
    <property type="entry name" value="Cyclic_nucleotide_synthase"/>
</dbReference>
<dbReference type="InterPro" id="IPR011009">
    <property type="entry name" value="Kinase-like_dom_sf"/>
</dbReference>
<keyword evidence="7" id="KW-1133">Transmembrane helix</keyword>
<dbReference type="PROSITE" id="PS00452">
    <property type="entry name" value="GUANYLATE_CYCLASE_1"/>
    <property type="match status" value="1"/>
</dbReference>
<evidence type="ECO:0000256" key="3">
    <source>
        <dbReference type="ARBA" id="ARBA00012202"/>
    </source>
</evidence>
<dbReference type="PROSITE" id="PS50125">
    <property type="entry name" value="GUANYLATE_CYCLASE_2"/>
    <property type="match status" value="1"/>
</dbReference>
<dbReference type="InterPro" id="IPR018297">
    <property type="entry name" value="A/G_cyclase_CS"/>
</dbReference>
<proteinExistence type="inferred from homology"/>
<dbReference type="SUPFAM" id="SSF56112">
    <property type="entry name" value="Protein kinase-like (PK-like)"/>
    <property type="match status" value="1"/>
</dbReference>
<feature type="chain" id="PRO_5035421247" description="Guanylate cyclase" evidence="16">
    <location>
        <begin position="20"/>
        <end position="1518"/>
    </location>
</feature>
<feature type="signal peptide" evidence="16">
    <location>
        <begin position="1"/>
        <end position="19"/>
    </location>
</feature>
<evidence type="ECO:0000256" key="5">
    <source>
        <dbReference type="ARBA" id="ARBA00022729"/>
    </source>
</evidence>
<evidence type="ECO:0000256" key="10">
    <source>
        <dbReference type="ARBA" id="ARBA00023170"/>
    </source>
</evidence>
<comment type="catalytic activity">
    <reaction evidence="1 15">
        <text>GTP = 3',5'-cyclic GMP + diphosphate</text>
        <dbReference type="Rhea" id="RHEA:13665"/>
        <dbReference type="ChEBI" id="CHEBI:33019"/>
        <dbReference type="ChEBI" id="CHEBI:37565"/>
        <dbReference type="ChEBI" id="CHEBI:57746"/>
        <dbReference type="EC" id="4.6.1.2"/>
    </reaction>
</comment>
<dbReference type="Gene3D" id="3.40.50.2300">
    <property type="match status" value="2"/>
</dbReference>
<dbReference type="InterPro" id="IPR001245">
    <property type="entry name" value="Ser-Thr/Tyr_kinase_cat_dom"/>
</dbReference>
<dbReference type="PROSITE" id="PS50011">
    <property type="entry name" value="PROTEIN_KINASE_DOM"/>
    <property type="match status" value="1"/>
</dbReference>
<dbReference type="InterPro" id="IPR000719">
    <property type="entry name" value="Prot_kinase_dom"/>
</dbReference>
<organism evidence="19 20">
    <name type="scientific">Ignelater luminosus</name>
    <name type="common">Cucubano</name>
    <name type="synonym">Pyrophorus luminosus</name>
    <dbReference type="NCBI Taxonomy" id="2038154"/>
    <lineage>
        <taxon>Eukaryota</taxon>
        <taxon>Metazoa</taxon>
        <taxon>Ecdysozoa</taxon>
        <taxon>Arthropoda</taxon>
        <taxon>Hexapoda</taxon>
        <taxon>Insecta</taxon>
        <taxon>Pterygota</taxon>
        <taxon>Neoptera</taxon>
        <taxon>Endopterygota</taxon>
        <taxon>Coleoptera</taxon>
        <taxon>Polyphaga</taxon>
        <taxon>Elateriformia</taxon>
        <taxon>Elateroidea</taxon>
        <taxon>Elateridae</taxon>
        <taxon>Agrypninae</taxon>
        <taxon>Pyrophorini</taxon>
        <taxon>Ignelater</taxon>
    </lineage>
</organism>
<dbReference type="InterPro" id="IPR028082">
    <property type="entry name" value="Peripla_BP_I"/>
</dbReference>
<evidence type="ECO:0000259" key="17">
    <source>
        <dbReference type="PROSITE" id="PS50011"/>
    </source>
</evidence>
<comment type="subcellular location">
    <subcellularLocation>
        <location evidence="2">Membrane</location>
        <topology evidence="2">Single-pass type I membrane protein</topology>
    </subcellularLocation>
</comment>
<protein>
    <recommendedName>
        <fullName evidence="3 15">Guanylate cyclase</fullName>
        <ecNumber evidence="3 15">4.6.1.2</ecNumber>
    </recommendedName>
</protein>
<dbReference type="Proteomes" id="UP000801492">
    <property type="component" value="Unassembled WGS sequence"/>
</dbReference>
<dbReference type="GO" id="GO:0007168">
    <property type="term" value="P:receptor guanylyl cyclase signaling pathway"/>
    <property type="evidence" value="ECO:0007669"/>
    <property type="project" value="TreeGrafter"/>
</dbReference>
<gene>
    <name evidence="19" type="ORF">ILUMI_25773</name>
</gene>
<dbReference type="InterPro" id="IPR001054">
    <property type="entry name" value="A/G_cyclase"/>
</dbReference>
<evidence type="ECO:0000313" key="20">
    <source>
        <dbReference type="Proteomes" id="UP000801492"/>
    </source>
</evidence>
<evidence type="ECO:0000256" key="16">
    <source>
        <dbReference type="SAM" id="SignalP"/>
    </source>
</evidence>
<dbReference type="Pfam" id="PF00211">
    <property type="entry name" value="Guanylate_cyc"/>
    <property type="match status" value="1"/>
</dbReference>
<evidence type="ECO:0000256" key="4">
    <source>
        <dbReference type="ARBA" id="ARBA00022692"/>
    </source>
</evidence>
<dbReference type="GO" id="GO:0004383">
    <property type="term" value="F:guanylate cyclase activity"/>
    <property type="evidence" value="ECO:0007669"/>
    <property type="project" value="UniProtKB-EC"/>
</dbReference>
<dbReference type="FunFam" id="1.10.510.10:FF:000545">
    <property type="entry name" value="Guanylate cyclase"/>
    <property type="match status" value="1"/>
</dbReference>
<dbReference type="PANTHER" id="PTHR11920:SF474">
    <property type="entry name" value="RECEPTOR-TYPE GUANYLATE CYCLASE GYC76C"/>
    <property type="match status" value="1"/>
</dbReference>